<organism evidence="7 8">
    <name type="scientific">Bordetella genomosp. 4</name>
    <dbReference type="NCBI Taxonomy" id="463044"/>
    <lineage>
        <taxon>Bacteria</taxon>
        <taxon>Pseudomonadati</taxon>
        <taxon>Pseudomonadota</taxon>
        <taxon>Betaproteobacteria</taxon>
        <taxon>Burkholderiales</taxon>
        <taxon>Alcaligenaceae</taxon>
        <taxon>Bordetella</taxon>
    </lineage>
</organism>
<dbReference type="RefSeq" id="WP_094823652.1">
    <property type="nucleotide sequence ID" value="NZ_NEVO01000016.1"/>
</dbReference>
<name>A0A261TMN9_9BORD</name>
<gene>
    <name evidence="7" type="ORF">CAL20_24235</name>
</gene>
<dbReference type="InterPro" id="IPR028081">
    <property type="entry name" value="Leu-bd"/>
</dbReference>
<keyword evidence="4" id="KW-0029">Amino-acid transport</keyword>
<sequence length="387" mass="41739">MKYARRKIVAGLALTATCLGWAGTGWAQTANKEPLKFGLAMPLTGSQALFGADQAKAAQWAVQDINAKGGVDGHPLEMILLDTQADPRLGINAVNRLVNVDKVPVFGTAWSAVVKAVAPIANRSQVLGLSVGANSPEIAKLGDYVYTTYPLADVDVVAQARYARETLKKERAAVLYIHNDSGVEGAKIYRDAFESLGGKVVAYEAYDAQSTDYTGALLKVRTSNPDIIHIQGLVSDLPQVIAQIRQLGIKQPISTYSAGYNPKVIQQLGAAAEGLMVSALAPSAEQNPRIAEFVERWKKTEGRIPNGLPYTQYLYDMPYLIADLYGHLLKSGKPLTGANMRQALVEVANFDLPMTGKLQVGADHRVKKPVYLFEVKNGAFTPVATVE</sequence>
<dbReference type="Proteomes" id="UP000216885">
    <property type="component" value="Unassembled WGS sequence"/>
</dbReference>
<comment type="similarity">
    <text evidence="1">Belongs to the leucine-binding protein family.</text>
</comment>
<keyword evidence="8" id="KW-1185">Reference proteome</keyword>
<dbReference type="GO" id="GO:0006865">
    <property type="term" value="P:amino acid transport"/>
    <property type="evidence" value="ECO:0007669"/>
    <property type="project" value="UniProtKB-KW"/>
</dbReference>
<comment type="caution">
    <text evidence="7">The sequence shown here is derived from an EMBL/GenBank/DDBJ whole genome shotgun (WGS) entry which is preliminary data.</text>
</comment>
<feature type="chain" id="PRO_5013034656" evidence="5">
    <location>
        <begin position="28"/>
        <end position="387"/>
    </location>
</feature>
<dbReference type="OrthoDB" id="9783240at2"/>
<evidence type="ECO:0000259" key="6">
    <source>
        <dbReference type="Pfam" id="PF13458"/>
    </source>
</evidence>
<dbReference type="InterPro" id="IPR028082">
    <property type="entry name" value="Peripla_BP_I"/>
</dbReference>
<evidence type="ECO:0000256" key="3">
    <source>
        <dbReference type="ARBA" id="ARBA00022729"/>
    </source>
</evidence>
<keyword evidence="2" id="KW-0813">Transport</keyword>
<evidence type="ECO:0000256" key="2">
    <source>
        <dbReference type="ARBA" id="ARBA00022448"/>
    </source>
</evidence>
<evidence type="ECO:0000313" key="8">
    <source>
        <dbReference type="Proteomes" id="UP000216885"/>
    </source>
</evidence>
<dbReference type="InterPro" id="IPR051010">
    <property type="entry name" value="BCAA_transport"/>
</dbReference>
<feature type="domain" description="Leucine-binding protein" evidence="6">
    <location>
        <begin position="34"/>
        <end position="378"/>
    </location>
</feature>
<dbReference type="PRINTS" id="PR00337">
    <property type="entry name" value="LEUILEVALBP"/>
</dbReference>
<evidence type="ECO:0000256" key="5">
    <source>
        <dbReference type="SAM" id="SignalP"/>
    </source>
</evidence>
<accession>A0A261TMN9</accession>
<evidence type="ECO:0000256" key="1">
    <source>
        <dbReference type="ARBA" id="ARBA00010062"/>
    </source>
</evidence>
<keyword evidence="3 5" id="KW-0732">Signal</keyword>
<dbReference type="EMBL" id="NEVQ01000022">
    <property type="protein sequence ID" value="OZI50926.1"/>
    <property type="molecule type" value="Genomic_DNA"/>
</dbReference>
<evidence type="ECO:0000256" key="4">
    <source>
        <dbReference type="ARBA" id="ARBA00022970"/>
    </source>
</evidence>
<dbReference type="InterPro" id="IPR000709">
    <property type="entry name" value="Leu_Ile_Val-bd"/>
</dbReference>
<reference evidence="7 8" key="1">
    <citation type="submission" date="2017-05" db="EMBL/GenBank/DDBJ databases">
        <title>Complete and WGS of Bordetella genogroups.</title>
        <authorList>
            <person name="Spilker T."/>
            <person name="LiPuma J."/>
        </authorList>
    </citation>
    <scope>NUCLEOTIDE SEQUENCE [LARGE SCALE GENOMIC DNA]</scope>
    <source>
        <strain evidence="7 8">AU9919</strain>
    </source>
</reference>
<evidence type="ECO:0000313" key="7">
    <source>
        <dbReference type="EMBL" id="OZI50926.1"/>
    </source>
</evidence>
<dbReference type="Pfam" id="PF13458">
    <property type="entry name" value="Peripla_BP_6"/>
    <property type="match status" value="1"/>
</dbReference>
<dbReference type="PANTHER" id="PTHR30483:SF6">
    <property type="entry name" value="PERIPLASMIC BINDING PROTEIN OF ABC TRANSPORTER FOR NATURAL AMINO ACIDS"/>
    <property type="match status" value="1"/>
</dbReference>
<dbReference type="SUPFAM" id="SSF53822">
    <property type="entry name" value="Periplasmic binding protein-like I"/>
    <property type="match status" value="1"/>
</dbReference>
<dbReference type="AlphaFoldDB" id="A0A261TMN9"/>
<protein>
    <submittedName>
        <fullName evidence="7">ABC transporter substrate-binding protein</fullName>
    </submittedName>
</protein>
<dbReference type="Gene3D" id="3.40.50.2300">
    <property type="match status" value="2"/>
</dbReference>
<proteinExistence type="inferred from homology"/>
<dbReference type="PANTHER" id="PTHR30483">
    <property type="entry name" value="LEUCINE-SPECIFIC-BINDING PROTEIN"/>
    <property type="match status" value="1"/>
</dbReference>
<feature type="signal peptide" evidence="5">
    <location>
        <begin position="1"/>
        <end position="27"/>
    </location>
</feature>